<dbReference type="PROSITE" id="PS51257">
    <property type="entry name" value="PROKAR_LIPOPROTEIN"/>
    <property type="match status" value="1"/>
</dbReference>
<dbReference type="Proteomes" id="UP000276309">
    <property type="component" value="Chromosome"/>
</dbReference>
<dbReference type="InterPro" id="IPR011042">
    <property type="entry name" value="6-blade_b-propeller_TolB-like"/>
</dbReference>
<name>A0A3G2LBT9_9FLAO</name>
<evidence type="ECO:0000313" key="1">
    <source>
        <dbReference type="EMBL" id="AYN69661.1"/>
    </source>
</evidence>
<dbReference type="EMBL" id="CP032050">
    <property type="protein sequence ID" value="AYN69661.1"/>
    <property type="molecule type" value="Genomic_DNA"/>
</dbReference>
<dbReference type="SUPFAM" id="SSF63825">
    <property type="entry name" value="YWTD domain"/>
    <property type="match status" value="1"/>
</dbReference>
<dbReference type="AlphaFoldDB" id="A0A3G2LBT9"/>
<gene>
    <name evidence="1" type="ORF">D1013_07260</name>
</gene>
<dbReference type="OrthoDB" id="834772at2"/>
<reference evidence="1 2" key="1">
    <citation type="submission" date="2018-08" db="EMBL/GenBank/DDBJ databases">
        <title>The reduced genetic potential of extracellular carbohydrate catabolism in Euzebyella marina RN62, a Flavobacteriia bacterium isolated from the hadal water.</title>
        <authorList>
            <person name="Xue C."/>
        </authorList>
    </citation>
    <scope>NUCLEOTIDE SEQUENCE [LARGE SCALE GENOMIC DNA]</scope>
    <source>
        <strain evidence="1 2">RN62</strain>
    </source>
</reference>
<dbReference type="RefSeq" id="WP_121850652.1">
    <property type="nucleotide sequence ID" value="NZ_CP032050.1"/>
</dbReference>
<dbReference type="SUPFAM" id="SSF101898">
    <property type="entry name" value="NHL repeat"/>
    <property type="match status" value="1"/>
</dbReference>
<proteinExistence type="predicted"/>
<evidence type="ECO:0000313" key="2">
    <source>
        <dbReference type="Proteomes" id="UP000276309"/>
    </source>
</evidence>
<dbReference type="KEGG" id="emar:D1013_07260"/>
<sequence>MKKNFVKPMVGFVVSFGLFLAVSCDDDDNGGMMGEEMPTCTDGIMNGDETGIDCGGSCTPCEDGMELGRRTELFVTNNVNGDITKYSITGDSAITYRTASDAAEGIYYDKEADLLVQASRSSLQLEAFKEISMLMEDSDVTPAFSGAMDLASPRELAVNGSTYVVADNDSHKFFVYNKDGDSFSLTATLDITFPVWGITFKGKDLYAVVDTTSDLAVFYDFESNAQDGVLRPSKRIKVEGIVRTHGITYSASDDTMIMTDIGDAANTTDDGGFHVIKEFSSKFDALSDGDVLPVGMQIRVAGPSTLMGNPIDVAYDSETDAVYVSEIGNGKVLGYTSIGDGGDLTPTFNKDLESASSIYFSSDETDNDLGSESMGQQTTLYATSTANGDISVYDGMGMLIKTVTTASMATEGIYYSPIYDEILQASRSNLMLENYSGFSDLTDGASLEVAFMSSADLSSPREIAVSGYNVVVADNGENKLFVYTFNGSSFTLQNTFQVNFNLWGITFMGDDLLAVVDNTSDLAVFNDFISMNTSDGAVTPDKQVTVEGIVRTHGIDYSESSDVLVMTDIGDAADVTSDGGFHVIEDFTWVISDVDNGASIPMSSQSRVAGASTMMGNPIDIAYDHKTQTVFVAEVGNGKILGFSDALNISGDVAPTVDNNLMSASSIYLYNN</sequence>
<keyword evidence="2" id="KW-1185">Reference proteome</keyword>
<dbReference type="Gene3D" id="2.120.10.30">
    <property type="entry name" value="TolB, C-terminal domain"/>
    <property type="match status" value="1"/>
</dbReference>
<accession>A0A3G2LBT9</accession>
<organism evidence="1 2">
    <name type="scientific">Euzebyella marina</name>
    <dbReference type="NCBI Taxonomy" id="1761453"/>
    <lineage>
        <taxon>Bacteria</taxon>
        <taxon>Pseudomonadati</taxon>
        <taxon>Bacteroidota</taxon>
        <taxon>Flavobacteriia</taxon>
        <taxon>Flavobacteriales</taxon>
        <taxon>Flavobacteriaceae</taxon>
        <taxon>Euzebyella</taxon>
    </lineage>
</organism>
<protein>
    <submittedName>
        <fullName evidence="1">Uncharacterized protein</fullName>
    </submittedName>
</protein>